<organism evidence="1 2">
    <name type="scientific">Mesorhabditis belari</name>
    <dbReference type="NCBI Taxonomy" id="2138241"/>
    <lineage>
        <taxon>Eukaryota</taxon>
        <taxon>Metazoa</taxon>
        <taxon>Ecdysozoa</taxon>
        <taxon>Nematoda</taxon>
        <taxon>Chromadorea</taxon>
        <taxon>Rhabditida</taxon>
        <taxon>Rhabditina</taxon>
        <taxon>Rhabditomorpha</taxon>
        <taxon>Rhabditoidea</taxon>
        <taxon>Rhabditidae</taxon>
        <taxon>Mesorhabditinae</taxon>
        <taxon>Mesorhabditis</taxon>
    </lineage>
</organism>
<dbReference type="WBParaSite" id="MBELARI_LOCUS6838">
    <property type="protein sequence ID" value="MBELARI_LOCUS6838"/>
    <property type="gene ID" value="MBELARI_LOCUS6838"/>
</dbReference>
<name>A0AAF3FIK0_9BILA</name>
<accession>A0AAF3FIK0</accession>
<sequence>MELNQEEKAINSVCAEQRIGNVLNLYAKLIMQPKNAKNLLMEDVEEMGIDSGLKMNAKARFRKRIDRLKE</sequence>
<dbReference type="Proteomes" id="UP000887575">
    <property type="component" value="Unassembled WGS sequence"/>
</dbReference>
<evidence type="ECO:0000313" key="2">
    <source>
        <dbReference type="WBParaSite" id="MBELARI_LOCUS6838"/>
    </source>
</evidence>
<protein>
    <submittedName>
        <fullName evidence="2">Uncharacterized protein</fullName>
    </submittedName>
</protein>
<reference evidence="2" key="1">
    <citation type="submission" date="2024-02" db="UniProtKB">
        <authorList>
            <consortium name="WormBaseParasite"/>
        </authorList>
    </citation>
    <scope>IDENTIFICATION</scope>
</reference>
<evidence type="ECO:0000313" key="1">
    <source>
        <dbReference type="Proteomes" id="UP000887575"/>
    </source>
</evidence>
<keyword evidence="1" id="KW-1185">Reference proteome</keyword>
<dbReference type="AlphaFoldDB" id="A0AAF3FIK0"/>
<proteinExistence type="predicted"/>